<dbReference type="GO" id="GO:0004601">
    <property type="term" value="F:peroxidase activity"/>
    <property type="evidence" value="ECO:0007669"/>
    <property type="project" value="UniProtKB-KW"/>
</dbReference>
<dbReference type="OrthoDB" id="8617719at2"/>
<dbReference type="EMBL" id="AP018316">
    <property type="protein sequence ID" value="BAZ87072.1"/>
    <property type="molecule type" value="Genomic_DNA"/>
</dbReference>
<name>A0A1Z4V6B1_9CYAN</name>
<evidence type="ECO:0000313" key="3">
    <source>
        <dbReference type="Proteomes" id="UP000218702"/>
    </source>
</evidence>
<proteinExistence type="predicted"/>
<dbReference type="RefSeq" id="WP_096668907.1">
    <property type="nucleotide sequence ID" value="NZ_AP018316.1"/>
</dbReference>
<accession>A0A1Z4V6B1</accession>
<evidence type="ECO:0000256" key="1">
    <source>
        <dbReference type="SAM" id="Coils"/>
    </source>
</evidence>
<dbReference type="Proteomes" id="UP000218702">
    <property type="component" value="Chromosome"/>
</dbReference>
<dbReference type="InterPro" id="IPR013467">
    <property type="entry name" value="HNH78-like"/>
</dbReference>
<dbReference type="NCBIfam" id="TIGR02646">
    <property type="entry name" value="retron system putative HNH endonuclease"/>
    <property type="match status" value="1"/>
</dbReference>
<keyword evidence="2" id="KW-0560">Oxidoreductase</keyword>
<feature type="coiled-coil region" evidence="1">
    <location>
        <begin position="163"/>
        <end position="208"/>
    </location>
</feature>
<keyword evidence="1" id="KW-0175">Coiled coil</keyword>
<evidence type="ECO:0000313" key="2">
    <source>
        <dbReference type="EMBL" id="BAZ87072.1"/>
    </source>
</evidence>
<gene>
    <name evidence="2" type="ORF">NIES806_32900</name>
</gene>
<reference evidence="2 3" key="1">
    <citation type="submission" date="2017-06" db="EMBL/GenBank/DDBJ databases">
        <title>Genome sequencing of cyanobaciteial culture collection at National Institute for Environmental Studies (NIES).</title>
        <authorList>
            <person name="Hirose Y."/>
            <person name="Shimura Y."/>
            <person name="Fujisawa T."/>
            <person name="Nakamura Y."/>
            <person name="Kawachi M."/>
        </authorList>
    </citation>
    <scope>NUCLEOTIDE SEQUENCE [LARGE SCALE GENOMIC DNA]</scope>
    <source>
        <strain evidence="2 3">NIES-806</strain>
    </source>
</reference>
<keyword evidence="3" id="KW-1185">Reference proteome</keyword>
<protein>
    <submittedName>
        <fullName evidence="2">Alkylhydroperoxidase like protein, AhpD family</fullName>
    </submittedName>
</protein>
<dbReference type="AlphaFoldDB" id="A0A1Z4V6B1"/>
<dbReference type="Gene3D" id="1.10.30.50">
    <property type="match status" value="1"/>
</dbReference>
<dbReference type="KEGG" id="dcm:NIES806_32900"/>
<sequence>MKKVLKSPEPEELKNYKERFSSQFKRWNDLKKNKETLNAIRKTLASDQKGLCAYCEMSIHENNRSVEHFIPCRESTKENNHDLDWQNMLGICRPPGGVEDDHEQNSKLLKYSRCCGHKKDGFIPDGRLLNPLNLPILRLFKFSSKDGEIRPDKKACEDSGIPIENVQFTIDTLELNVQRLKNLRLAVIDEIEKELDDETIDINDLEEKIAAEYFGNGTDNWPRFFTTLRWVLGAGAERHLINISYSEQ</sequence>
<organism evidence="2 3">
    <name type="scientific">Dolichospermum compactum NIES-806</name>
    <dbReference type="NCBI Taxonomy" id="1973481"/>
    <lineage>
        <taxon>Bacteria</taxon>
        <taxon>Bacillati</taxon>
        <taxon>Cyanobacteriota</taxon>
        <taxon>Cyanophyceae</taxon>
        <taxon>Nostocales</taxon>
        <taxon>Aphanizomenonaceae</taxon>
        <taxon>Dolichospermum</taxon>
        <taxon>Dolichospermum compactum</taxon>
    </lineage>
</organism>
<keyword evidence="2" id="KW-0575">Peroxidase</keyword>